<dbReference type="InterPro" id="IPR007372">
    <property type="entry name" value="Lipid/polyisoprenoid-bd_YceI"/>
</dbReference>
<dbReference type="Proteomes" id="UP001645859">
    <property type="component" value="Unassembled WGS sequence"/>
</dbReference>
<dbReference type="Pfam" id="PF04264">
    <property type="entry name" value="YceI"/>
    <property type="match status" value="1"/>
</dbReference>
<protein>
    <submittedName>
        <fullName evidence="3">YceI family protein</fullName>
    </submittedName>
</protein>
<evidence type="ECO:0000259" key="2">
    <source>
        <dbReference type="SMART" id="SM00867"/>
    </source>
</evidence>
<dbReference type="PANTHER" id="PTHR34406">
    <property type="entry name" value="PROTEIN YCEI"/>
    <property type="match status" value="1"/>
</dbReference>
<dbReference type="PANTHER" id="PTHR34406:SF1">
    <property type="entry name" value="PROTEIN YCEI"/>
    <property type="match status" value="1"/>
</dbReference>
<dbReference type="SMART" id="SM00867">
    <property type="entry name" value="YceI"/>
    <property type="match status" value="1"/>
</dbReference>
<accession>A0ABS1SK73</accession>
<gene>
    <name evidence="3" type="ORF">D3230_10355</name>
</gene>
<evidence type="ECO:0000313" key="3">
    <source>
        <dbReference type="EMBL" id="MBL3679683.1"/>
    </source>
</evidence>
<evidence type="ECO:0000256" key="1">
    <source>
        <dbReference type="ARBA" id="ARBA00008812"/>
    </source>
</evidence>
<dbReference type="SUPFAM" id="SSF101874">
    <property type="entry name" value="YceI-like"/>
    <property type="match status" value="1"/>
</dbReference>
<comment type="caution">
    <text evidence="3">The sequence shown here is derived from an EMBL/GenBank/DDBJ whole genome shotgun (WGS) entry which is preliminary data.</text>
</comment>
<name>A0ABS1SK73_9MICO</name>
<comment type="similarity">
    <text evidence="1">Belongs to the UPF0312 family.</text>
</comment>
<dbReference type="EMBL" id="QYAC01000005">
    <property type="protein sequence ID" value="MBL3679683.1"/>
    <property type="molecule type" value="Genomic_DNA"/>
</dbReference>
<sequence length="239" mass="24384">MRTSQKVLVGAGVSVLVLAAGAAVAGPIIYRELLTPPAAEAPALSGGEQILSDVATGPLDPTALAGTWEVAEDSEAGYRVDEVLSGTDVTVTGRTPDVAGTFQISADGLTLEAASLTVDVASISTDSAQRDAYFRDEALRTDEHPEASFVLAEPVTLERVPAAGETVQTSAVGELTLAGVAQTVTAEVQLRSDGTSAEIVGSIPITFADYGVAAPSLGFVTVEPEGLVEFQLVAERDGA</sequence>
<evidence type="ECO:0000313" key="4">
    <source>
        <dbReference type="Proteomes" id="UP001645859"/>
    </source>
</evidence>
<dbReference type="RefSeq" id="WP_202344964.1">
    <property type="nucleotide sequence ID" value="NZ_BAAAPI010000003.1"/>
</dbReference>
<dbReference type="Gene3D" id="2.40.128.110">
    <property type="entry name" value="Lipid/polyisoprenoid-binding, YceI-like"/>
    <property type="match status" value="1"/>
</dbReference>
<keyword evidence="4" id="KW-1185">Reference proteome</keyword>
<reference evidence="3 4" key="1">
    <citation type="submission" date="2018-09" db="EMBL/GenBank/DDBJ databases">
        <title>Comparative genomics of Leucobacter spp.</title>
        <authorList>
            <person name="Reis A.C."/>
            <person name="Kolvenbach B.A."/>
            <person name="Corvini P.F.X."/>
            <person name="Nunes O.C."/>
        </authorList>
    </citation>
    <scope>NUCLEOTIDE SEQUENCE [LARGE SCALE GENOMIC DNA]</scope>
    <source>
        <strain evidence="3 4">TAN 31504</strain>
    </source>
</reference>
<proteinExistence type="inferred from homology"/>
<dbReference type="InterPro" id="IPR036761">
    <property type="entry name" value="TTHA0802/YceI-like_sf"/>
</dbReference>
<organism evidence="3 4">
    <name type="scientific">Leucobacter chromiireducens subsp. solipictus</name>
    <dbReference type="NCBI Taxonomy" id="398235"/>
    <lineage>
        <taxon>Bacteria</taxon>
        <taxon>Bacillati</taxon>
        <taxon>Actinomycetota</taxon>
        <taxon>Actinomycetes</taxon>
        <taxon>Micrococcales</taxon>
        <taxon>Microbacteriaceae</taxon>
        <taxon>Leucobacter</taxon>
    </lineage>
</organism>
<feature type="domain" description="Lipid/polyisoprenoid-binding YceI-like" evidence="2">
    <location>
        <begin position="67"/>
        <end position="235"/>
    </location>
</feature>